<organism evidence="13 14">
    <name type="scientific">Fasciolopsis buskii</name>
    <dbReference type="NCBI Taxonomy" id="27845"/>
    <lineage>
        <taxon>Eukaryota</taxon>
        <taxon>Metazoa</taxon>
        <taxon>Spiralia</taxon>
        <taxon>Lophotrochozoa</taxon>
        <taxon>Platyhelminthes</taxon>
        <taxon>Trematoda</taxon>
        <taxon>Digenea</taxon>
        <taxon>Plagiorchiida</taxon>
        <taxon>Echinostomata</taxon>
        <taxon>Echinostomatoidea</taxon>
        <taxon>Fasciolidae</taxon>
        <taxon>Fasciolopsis</taxon>
    </lineage>
</organism>
<dbReference type="Pfam" id="PF13506">
    <property type="entry name" value="Glyco_transf_21"/>
    <property type="match status" value="1"/>
</dbReference>
<name>A0A8E0RW18_9TREM</name>
<comment type="caution">
    <text evidence="13">The sequence shown here is derived from an EMBL/GenBank/DDBJ whole genome shotgun (WGS) entry which is preliminary data.</text>
</comment>
<dbReference type="EC" id="2.4.1.80" evidence="5"/>
<comment type="pathway">
    <text evidence="3">Sphingolipid metabolism.</text>
</comment>
<sequence>MVHNMAPAYAVAKYEIVWISTSRILASTPILLDFVRKLEPPDVGMVHQTPYYADQSGFLGALEKVCFGCSISRNQIALNQLGIVCFVGMSYVFKKSVLDELGGLAYYGKYLAEDFFMSNAIHARGYRLVMSDFPALQNVATTSIRAYANRMTRWLRLRVRMIPFVAGVLEPLSEAITIGLLFAVSLNYLFELPISYVLLVHFTVWILLDYTLLRSLQNGRLPFSFPMFLLAWLSRELLVYVIFIRALYNPSVITWGRYSYRVHMGGTTTRIPPSISPRRVHKPSVTSSDLNGHQNHTMVSHSPVVMNHNSMSNGNHHHCAIDTVNGAEPIRFKLFPSGDVYEIPMSKYLHKLSSMTKKNGYKYSKLEEPALSTVSTPQIEA</sequence>
<evidence type="ECO:0000256" key="6">
    <source>
        <dbReference type="ARBA" id="ARBA00022676"/>
    </source>
</evidence>
<comment type="similarity">
    <text evidence="4">Belongs to the glycosyltransferase 2 family.</text>
</comment>
<protein>
    <recommendedName>
        <fullName evidence="5">ceramide glucosyltransferase</fullName>
        <ecNumber evidence="5">2.4.1.80</ecNumber>
    </recommendedName>
</protein>
<evidence type="ECO:0000256" key="12">
    <source>
        <dbReference type="SAM" id="Phobius"/>
    </source>
</evidence>
<feature type="transmembrane region" description="Helical" evidence="12">
    <location>
        <begin position="161"/>
        <end position="188"/>
    </location>
</feature>
<comment type="pathway">
    <text evidence="2">Lipid metabolism; sphingolipid metabolism.</text>
</comment>
<gene>
    <name evidence="13" type="ORF">FBUS_00306</name>
</gene>
<reference evidence="13" key="1">
    <citation type="submission" date="2019-05" db="EMBL/GenBank/DDBJ databases">
        <title>Annotation for the trematode Fasciolopsis buski.</title>
        <authorList>
            <person name="Choi Y.-J."/>
        </authorList>
    </citation>
    <scope>NUCLEOTIDE SEQUENCE</scope>
    <source>
        <strain evidence="13">HT</strain>
        <tissue evidence="13">Whole worm</tissue>
    </source>
</reference>
<keyword evidence="6" id="KW-0328">Glycosyltransferase</keyword>
<keyword evidence="7" id="KW-0808">Transferase</keyword>
<proteinExistence type="inferred from homology"/>
<evidence type="ECO:0000256" key="3">
    <source>
        <dbReference type="ARBA" id="ARBA00004991"/>
    </source>
</evidence>
<keyword evidence="10 12" id="KW-0472">Membrane</keyword>
<evidence type="ECO:0000256" key="7">
    <source>
        <dbReference type="ARBA" id="ARBA00022679"/>
    </source>
</evidence>
<feature type="region of interest" description="Disordered" evidence="11">
    <location>
        <begin position="273"/>
        <end position="293"/>
    </location>
</feature>
<dbReference type="Proteomes" id="UP000728185">
    <property type="component" value="Unassembled WGS sequence"/>
</dbReference>
<dbReference type="GO" id="GO:0008120">
    <property type="term" value="F:ceramide glucosyltransferase activity"/>
    <property type="evidence" value="ECO:0007669"/>
    <property type="project" value="UniProtKB-EC"/>
</dbReference>
<evidence type="ECO:0000313" key="14">
    <source>
        <dbReference type="Proteomes" id="UP000728185"/>
    </source>
</evidence>
<evidence type="ECO:0000313" key="13">
    <source>
        <dbReference type="EMBL" id="KAA0193340.1"/>
    </source>
</evidence>
<feature type="transmembrane region" description="Helical" evidence="12">
    <location>
        <begin position="194"/>
        <end position="213"/>
    </location>
</feature>
<dbReference type="GO" id="GO:0006679">
    <property type="term" value="P:glucosylceramide biosynthetic process"/>
    <property type="evidence" value="ECO:0007669"/>
    <property type="project" value="TreeGrafter"/>
</dbReference>
<evidence type="ECO:0000256" key="2">
    <source>
        <dbReference type="ARBA" id="ARBA00004760"/>
    </source>
</evidence>
<feature type="compositionally biased region" description="Polar residues" evidence="11">
    <location>
        <begin position="284"/>
        <end position="293"/>
    </location>
</feature>
<dbReference type="InterPro" id="IPR025993">
    <property type="entry name" value="Ceramide_glucosylTrfase"/>
</dbReference>
<dbReference type="EMBL" id="LUCM01005092">
    <property type="protein sequence ID" value="KAA0193340.1"/>
    <property type="molecule type" value="Genomic_DNA"/>
</dbReference>
<dbReference type="OrthoDB" id="1483400at2759"/>
<evidence type="ECO:0000256" key="4">
    <source>
        <dbReference type="ARBA" id="ARBA00006739"/>
    </source>
</evidence>
<feature type="transmembrane region" description="Helical" evidence="12">
    <location>
        <begin position="225"/>
        <end position="248"/>
    </location>
</feature>
<accession>A0A8E0RW18</accession>
<keyword evidence="14" id="KW-1185">Reference proteome</keyword>
<evidence type="ECO:0000256" key="10">
    <source>
        <dbReference type="ARBA" id="ARBA00023136"/>
    </source>
</evidence>
<dbReference type="AlphaFoldDB" id="A0A8E0RW18"/>
<evidence type="ECO:0000256" key="9">
    <source>
        <dbReference type="ARBA" id="ARBA00022989"/>
    </source>
</evidence>
<keyword evidence="9 12" id="KW-1133">Transmembrane helix</keyword>
<dbReference type="Gene3D" id="3.90.550.10">
    <property type="entry name" value="Spore Coat Polysaccharide Biosynthesis Protein SpsA, Chain A"/>
    <property type="match status" value="1"/>
</dbReference>
<keyword evidence="8 12" id="KW-0812">Transmembrane</keyword>
<dbReference type="GO" id="GO:0016020">
    <property type="term" value="C:membrane"/>
    <property type="evidence" value="ECO:0007669"/>
    <property type="project" value="UniProtKB-SubCell"/>
</dbReference>
<comment type="subcellular location">
    <subcellularLocation>
        <location evidence="1">Membrane</location>
        <topology evidence="1">Multi-pass membrane protein</topology>
    </subcellularLocation>
</comment>
<evidence type="ECO:0000256" key="8">
    <source>
        <dbReference type="ARBA" id="ARBA00022692"/>
    </source>
</evidence>
<dbReference type="PANTHER" id="PTHR12726:SF0">
    <property type="entry name" value="CERAMIDE GLUCOSYLTRANSFERASE"/>
    <property type="match status" value="1"/>
</dbReference>
<evidence type="ECO:0000256" key="11">
    <source>
        <dbReference type="SAM" id="MobiDB-lite"/>
    </source>
</evidence>
<dbReference type="SUPFAM" id="SSF53448">
    <property type="entry name" value="Nucleotide-diphospho-sugar transferases"/>
    <property type="match status" value="1"/>
</dbReference>
<dbReference type="UniPathway" id="UPA00222"/>
<evidence type="ECO:0000256" key="5">
    <source>
        <dbReference type="ARBA" id="ARBA00012699"/>
    </source>
</evidence>
<dbReference type="PANTHER" id="PTHR12726">
    <property type="entry name" value="CERAMIDE GLUCOSYLTRANSFERASE"/>
    <property type="match status" value="1"/>
</dbReference>
<dbReference type="InterPro" id="IPR029044">
    <property type="entry name" value="Nucleotide-diphossugar_trans"/>
</dbReference>
<evidence type="ECO:0000256" key="1">
    <source>
        <dbReference type="ARBA" id="ARBA00004141"/>
    </source>
</evidence>